<evidence type="ECO:0000313" key="3">
    <source>
        <dbReference type="Proteomes" id="UP000095512"/>
    </source>
</evidence>
<name>A0A174CSG8_9FIRM</name>
<dbReference type="EMBL" id="CZAB01000003">
    <property type="protein sequence ID" value="CUO14566.1"/>
    <property type="molecule type" value="Genomic_DNA"/>
</dbReference>
<protein>
    <recommendedName>
        <fullName evidence="5">RloB domain-containing protein</fullName>
    </recommendedName>
</protein>
<dbReference type="Proteomes" id="UP000095512">
    <property type="component" value="Unassembled WGS sequence"/>
</dbReference>
<reference evidence="2 4" key="2">
    <citation type="submission" date="2018-06" db="EMBL/GenBank/DDBJ databases">
        <authorList>
            <consortium name="Pathogen Informatics"/>
            <person name="Doyle S."/>
        </authorList>
    </citation>
    <scope>NUCLEOTIDE SEQUENCE [LARGE SCALE GENOMIC DNA]</scope>
    <source>
        <strain evidence="2 4">NCTC11224</strain>
    </source>
</reference>
<evidence type="ECO:0000313" key="4">
    <source>
        <dbReference type="Proteomes" id="UP000251853"/>
    </source>
</evidence>
<sequence length="165" mass="19048">MGKKIKPLIYIFCEGESEIEYGKCLKERFSDVAVIMKPVKGLFSEAERKFKKEARYRNKIEVTDEIWFFFDVDHDQAGSWKTNQNIMQTLQRLRKHCPAYVKGDSAATAEIAGHMDTAVQNGAWILRTVDGIPTLEDNDVRSQWLYQCGKTFTTVQEAIEFLENL</sequence>
<dbReference type="EMBL" id="UAVW01000001">
    <property type="protein sequence ID" value="SQB04700.1"/>
    <property type="molecule type" value="Genomic_DNA"/>
</dbReference>
<proteinExistence type="predicted"/>
<dbReference type="AlphaFoldDB" id="A0A174CSG8"/>
<evidence type="ECO:0000313" key="2">
    <source>
        <dbReference type="EMBL" id="SQB04700.1"/>
    </source>
</evidence>
<evidence type="ECO:0000313" key="1">
    <source>
        <dbReference type="EMBL" id="CUO14566.1"/>
    </source>
</evidence>
<reference evidence="1 3" key="1">
    <citation type="submission" date="2015-09" db="EMBL/GenBank/DDBJ databases">
        <authorList>
            <consortium name="Pathogen Informatics"/>
        </authorList>
    </citation>
    <scope>NUCLEOTIDE SEQUENCE [LARGE SCALE GENOMIC DNA]</scope>
    <source>
        <strain evidence="1 3">2789STDY5834865</strain>
    </source>
</reference>
<gene>
    <name evidence="1" type="ORF">ERS852480_00515</name>
    <name evidence="2" type="ORF">NCTC11224_01120</name>
</gene>
<dbReference type="RefSeq" id="WP_022200899.1">
    <property type="nucleotide sequence ID" value="NZ_JBCPCK010000049.1"/>
</dbReference>
<accession>A0A174CSG8</accession>
<evidence type="ECO:0008006" key="5">
    <source>
        <dbReference type="Google" id="ProtNLM"/>
    </source>
</evidence>
<keyword evidence="4" id="KW-1185">Reference proteome</keyword>
<organism evidence="1 3">
    <name type="scientific">Enterocloster clostridioformis</name>
    <dbReference type="NCBI Taxonomy" id="1531"/>
    <lineage>
        <taxon>Bacteria</taxon>
        <taxon>Bacillati</taxon>
        <taxon>Bacillota</taxon>
        <taxon>Clostridia</taxon>
        <taxon>Lachnospirales</taxon>
        <taxon>Lachnospiraceae</taxon>
        <taxon>Enterocloster</taxon>
    </lineage>
</organism>
<dbReference type="Proteomes" id="UP000251853">
    <property type="component" value="Unassembled WGS sequence"/>
</dbReference>